<dbReference type="SUPFAM" id="SSF51905">
    <property type="entry name" value="FAD/NAD(P)-binding domain"/>
    <property type="match status" value="1"/>
</dbReference>
<dbReference type="PRINTS" id="PR00420">
    <property type="entry name" value="RNGMNOXGNASE"/>
</dbReference>
<dbReference type="AlphaFoldDB" id="A0AAW0EGD6"/>
<dbReference type="GO" id="GO:0071949">
    <property type="term" value="F:FAD binding"/>
    <property type="evidence" value="ECO:0007669"/>
    <property type="project" value="InterPro"/>
</dbReference>
<evidence type="ECO:0000256" key="2">
    <source>
        <dbReference type="ARBA" id="ARBA00022827"/>
    </source>
</evidence>
<dbReference type="InterPro" id="IPR002938">
    <property type="entry name" value="FAD-bd"/>
</dbReference>
<keyword evidence="1" id="KW-0285">Flavoprotein</keyword>
<organism evidence="6 7">
    <name type="scientific">Favolaschia claudopus</name>
    <dbReference type="NCBI Taxonomy" id="2862362"/>
    <lineage>
        <taxon>Eukaryota</taxon>
        <taxon>Fungi</taxon>
        <taxon>Dikarya</taxon>
        <taxon>Basidiomycota</taxon>
        <taxon>Agaricomycotina</taxon>
        <taxon>Agaricomycetes</taxon>
        <taxon>Agaricomycetidae</taxon>
        <taxon>Agaricales</taxon>
        <taxon>Marasmiineae</taxon>
        <taxon>Mycenaceae</taxon>
        <taxon>Favolaschia</taxon>
    </lineage>
</organism>
<accession>A0AAW0EGD6</accession>
<dbReference type="InterPro" id="IPR036188">
    <property type="entry name" value="FAD/NAD-bd_sf"/>
</dbReference>
<dbReference type="EMBL" id="JAWWNJ010000001">
    <property type="protein sequence ID" value="KAK7063706.1"/>
    <property type="molecule type" value="Genomic_DNA"/>
</dbReference>
<evidence type="ECO:0000256" key="4">
    <source>
        <dbReference type="ARBA" id="ARBA00023033"/>
    </source>
</evidence>
<dbReference type="PANTHER" id="PTHR46972">
    <property type="entry name" value="MONOOXYGENASE ASQM-RELATED"/>
    <property type="match status" value="1"/>
</dbReference>
<dbReference type="GO" id="GO:0004497">
    <property type="term" value="F:monooxygenase activity"/>
    <property type="evidence" value="ECO:0007669"/>
    <property type="project" value="UniProtKB-KW"/>
</dbReference>
<keyword evidence="7" id="KW-1185">Reference proteome</keyword>
<dbReference type="Pfam" id="PF01494">
    <property type="entry name" value="FAD_binding_3"/>
    <property type="match status" value="1"/>
</dbReference>
<evidence type="ECO:0000256" key="3">
    <source>
        <dbReference type="ARBA" id="ARBA00023002"/>
    </source>
</evidence>
<evidence type="ECO:0000313" key="7">
    <source>
        <dbReference type="Proteomes" id="UP001362999"/>
    </source>
</evidence>
<evidence type="ECO:0000256" key="1">
    <source>
        <dbReference type="ARBA" id="ARBA00022630"/>
    </source>
</evidence>
<dbReference type="Gene3D" id="3.50.50.60">
    <property type="entry name" value="FAD/NAD(P)-binding domain"/>
    <property type="match status" value="1"/>
</dbReference>
<sequence length="400" mass="43465">MSAELQSRVAIIGAGIGGLTLARILQLQNKPSLSFTVYESDSDAAIRASLGGSLDLKYESGQRAMKDAGLHAEFLKLSRPVGDHMRILDKTGKVHHEETDTGTAFYNPEIDRAQLRSLILDSLKPGTIQWGYKATVVRKDSVTNKYTIEFESGGKEENVDIVVGADGAWSRVRPLVWPEGKPIYSGITFLEAKINMAENPQFGPLVGLGAMFALGDGKGIMAQHNSGDLMMLYSAVRAPEEWATTSAVALAETPAEKIARMLELFEGWDESLRDLIRAGHDPVMRPIYALPSDAPPRSHVDNIVLIGDAAHLQSPFAGEGVNLAMADAADLAKALASGKPLEKYEKLMRNRANSIAKESASNLEIFFGDDAAPAVAKLFKLPPGVAYLIKPYYYIRSFFV</sequence>
<dbReference type="Proteomes" id="UP001362999">
    <property type="component" value="Unassembled WGS sequence"/>
</dbReference>
<comment type="caution">
    <text evidence="6">The sequence shown here is derived from an EMBL/GenBank/DDBJ whole genome shotgun (WGS) entry which is preliminary data.</text>
</comment>
<protein>
    <submittedName>
        <fullName evidence="6">Chloride channel protein</fullName>
    </submittedName>
</protein>
<dbReference type="PANTHER" id="PTHR46972:SF1">
    <property type="entry name" value="FAD DEPENDENT OXIDOREDUCTASE DOMAIN-CONTAINING PROTEIN"/>
    <property type="match status" value="1"/>
</dbReference>
<name>A0AAW0EGD6_9AGAR</name>
<evidence type="ECO:0000313" key="6">
    <source>
        <dbReference type="EMBL" id="KAK7063706.1"/>
    </source>
</evidence>
<keyword evidence="3" id="KW-0560">Oxidoreductase</keyword>
<keyword evidence="2" id="KW-0274">FAD</keyword>
<proteinExistence type="predicted"/>
<reference evidence="6 7" key="1">
    <citation type="journal article" date="2024" name="J Genomics">
        <title>Draft genome sequencing and assembly of Favolaschia claudopus CIRM-BRFM 2984 isolated from oak limbs.</title>
        <authorList>
            <person name="Navarro D."/>
            <person name="Drula E."/>
            <person name="Chaduli D."/>
            <person name="Cazenave R."/>
            <person name="Ahrendt S."/>
            <person name="Wang J."/>
            <person name="Lipzen A."/>
            <person name="Daum C."/>
            <person name="Barry K."/>
            <person name="Grigoriev I.V."/>
            <person name="Favel A."/>
            <person name="Rosso M.N."/>
            <person name="Martin F."/>
        </authorList>
    </citation>
    <scope>NUCLEOTIDE SEQUENCE [LARGE SCALE GENOMIC DNA]</scope>
    <source>
        <strain evidence="6 7">CIRM-BRFM 2984</strain>
    </source>
</reference>
<evidence type="ECO:0000259" key="5">
    <source>
        <dbReference type="Pfam" id="PF01494"/>
    </source>
</evidence>
<keyword evidence="4" id="KW-0503">Monooxygenase</keyword>
<feature type="domain" description="FAD-binding" evidence="5">
    <location>
        <begin position="8"/>
        <end position="337"/>
    </location>
</feature>
<gene>
    <name evidence="6" type="ORF">R3P38DRAFT_2819871</name>
</gene>